<dbReference type="WBParaSite" id="ACRNAN_scaffold12541.g20265.t1">
    <property type="protein sequence ID" value="ACRNAN_scaffold12541.g20265.t1"/>
    <property type="gene ID" value="ACRNAN_scaffold12541.g20265"/>
</dbReference>
<sequence length="355" mass="41319">MPIPNIPNEILHNILLSLDRNEIEKCQLICQKWLQLVDTFVDTLPLYKISVMVLEEEILSSSTLYMPNIIHVHVTLGRNFPLLSFDGKPYERDENVQESEAPLKIHEIDEDRIKALKCCVVEKCSNITTKSKNVEKAFSKLFEVGGQKITILNYQANEDLETFSKLTSNYINVKEKLKSTFEVNKFDEDNFFTNPPEIPTPPEKISLTLEIFQSNIYDQDLQKLTNLKLVEPQRYSLAFPWIHVSVDFFKNLTEFYLEANPTTLVNTMKFRNFYAGDFSDHDEPMGMAIKSFVEFLEGRKCPKFSINLAEYRCKKEAFGSFAKLKCSHRKDVYELKRTSKHVIQVQFFTDNDDFT</sequence>
<name>A0A914CMT7_9BILA</name>
<keyword evidence="2" id="KW-1185">Reference proteome</keyword>
<dbReference type="PROSITE" id="PS50181">
    <property type="entry name" value="FBOX"/>
    <property type="match status" value="1"/>
</dbReference>
<organism evidence="2 3">
    <name type="scientific">Acrobeloides nanus</name>
    <dbReference type="NCBI Taxonomy" id="290746"/>
    <lineage>
        <taxon>Eukaryota</taxon>
        <taxon>Metazoa</taxon>
        <taxon>Ecdysozoa</taxon>
        <taxon>Nematoda</taxon>
        <taxon>Chromadorea</taxon>
        <taxon>Rhabditida</taxon>
        <taxon>Tylenchina</taxon>
        <taxon>Cephalobomorpha</taxon>
        <taxon>Cephaloboidea</taxon>
        <taxon>Cephalobidae</taxon>
        <taxon>Acrobeloides</taxon>
    </lineage>
</organism>
<dbReference type="Proteomes" id="UP000887540">
    <property type="component" value="Unplaced"/>
</dbReference>
<feature type="domain" description="F-box" evidence="1">
    <location>
        <begin position="1"/>
        <end position="50"/>
    </location>
</feature>
<reference evidence="3" key="1">
    <citation type="submission" date="2022-11" db="UniProtKB">
        <authorList>
            <consortium name="WormBaseParasite"/>
        </authorList>
    </citation>
    <scope>IDENTIFICATION</scope>
</reference>
<dbReference type="SUPFAM" id="SSF81383">
    <property type="entry name" value="F-box domain"/>
    <property type="match status" value="1"/>
</dbReference>
<protein>
    <submittedName>
        <fullName evidence="3">F-box domain-containing protein</fullName>
    </submittedName>
</protein>
<evidence type="ECO:0000259" key="1">
    <source>
        <dbReference type="PROSITE" id="PS50181"/>
    </source>
</evidence>
<dbReference type="InterPro" id="IPR036047">
    <property type="entry name" value="F-box-like_dom_sf"/>
</dbReference>
<dbReference type="Pfam" id="PF00646">
    <property type="entry name" value="F-box"/>
    <property type="match status" value="1"/>
</dbReference>
<evidence type="ECO:0000313" key="3">
    <source>
        <dbReference type="WBParaSite" id="ACRNAN_scaffold12541.g20265.t1"/>
    </source>
</evidence>
<accession>A0A914CMT7</accession>
<dbReference type="Gene3D" id="1.20.1280.50">
    <property type="match status" value="1"/>
</dbReference>
<proteinExistence type="predicted"/>
<dbReference type="AlphaFoldDB" id="A0A914CMT7"/>
<dbReference type="InterPro" id="IPR001810">
    <property type="entry name" value="F-box_dom"/>
</dbReference>
<evidence type="ECO:0000313" key="2">
    <source>
        <dbReference type="Proteomes" id="UP000887540"/>
    </source>
</evidence>